<reference evidence="7" key="1">
    <citation type="submission" date="2020-09" db="EMBL/GenBank/DDBJ databases">
        <title>Secondary metabolite and genome analysis of marine Streptomyces chumphonensis KK1-2T.</title>
        <authorList>
            <person name="Phongsopitanun W."/>
            <person name="Kanchanasin P."/>
            <person name="Pittayakhajonwut P."/>
            <person name="Suwanborirux K."/>
            <person name="Tanasupawat S."/>
        </authorList>
    </citation>
    <scope>NUCLEOTIDE SEQUENCE</scope>
    <source>
        <strain evidence="7">KK1-2</strain>
    </source>
</reference>
<comment type="similarity">
    <text evidence="1">Belongs to the sigma-70 factor family. ECF subfamily.</text>
</comment>
<keyword evidence="2" id="KW-0805">Transcription regulation</keyword>
<dbReference type="Proteomes" id="UP000632289">
    <property type="component" value="Unassembled WGS sequence"/>
</dbReference>
<protein>
    <submittedName>
        <fullName evidence="7">Uncharacterized protein</fullName>
    </submittedName>
</protein>
<dbReference type="GO" id="GO:0016987">
    <property type="term" value="F:sigma factor activity"/>
    <property type="evidence" value="ECO:0007669"/>
    <property type="project" value="UniProtKB-KW"/>
</dbReference>
<sequence length="395" mass="41209">MTAAHRTRAQQLARQRRRAVARARRRAATGRATTRSPASGRTPTAPRPAGAAAEAAAPARPSGPTAPGPDPAPPRPGGHPDAGDTPEAADALDVADGADVDDAPAPSGARETPEGDGPADAAPRTRPPRPAPGWALGEAEAAAFAARDGADVRSGTATVPDARVAFDALYERGVRSLTRQTYLLTGRRRLAEWAVRRAFHAAWERWPEVAVDRDPVGWVRAAAYDLALSPWHRLRPRLASPEAYPGVPEDGALLEALLSLPPVHRRVLLLHDGVGLGPAETAAETEASTPATAARLLGARETLAAHVPEIAGTEAADRGPLIARLLHRLAAAQPLRVPPAHDVRRGSDRLTFGRTAAACGVTALVVAATSFTVVTTERGDLLPTGIPAAVRHLAE</sequence>
<keyword evidence="4" id="KW-0238">DNA-binding</keyword>
<evidence type="ECO:0000256" key="3">
    <source>
        <dbReference type="ARBA" id="ARBA00023082"/>
    </source>
</evidence>
<dbReference type="PANTHER" id="PTHR43133:SF8">
    <property type="entry name" value="RNA POLYMERASE SIGMA FACTOR HI_1459-RELATED"/>
    <property type="match status" value="1"/>
</dbReference>
<evidence type="ECO:0000313" key="8">
    <source>
        <dbReference type="Proteomes" id="UP000632289"/>
    </source>
</evidence>
<evidence type="ECO:0000256" key="5">
    <source>
        <dbReference type="ARBA" id="ARBA00023163"/>
    </source>
</evidence>
<dbReference type="InterPro" id="IPR013324">
    <property type="entry name" value="RNA_pol_sigma_r3/r4-like"/>
</dbReference>
<keyword evidence="5" id="KW-0804">Transcription</keyword>
<dbReference type="SUPFAM" id="SSF88946">
    <property type="entry name" value="Sigma2 domain of RNA polymerase sigma factors"/>
    <property type="match status" value="1"/>
</dbReference>
<keyword evidence="3" id="KW-0731">Sigma factor</keyword>
<accession>A0A927IAZ4</accession>
<comment type="caution">
    <text evidence="7">The sequence shown here is derived from an EMBL/GenBank/DDBJ whole genome shotgun (WGS) entry which is preliminary data.</text>
</comment>
<dbReference type="GO" id="GO:0003677">
    <property type="term" value="F:DNA binding"/>
    <property type="evidence" value="ECO:0007669"/>
    <property type="project" value="UniProtKB-KW"/>
</dbReference>
<dbReference type="GO" id="GO:0006352">
    <property type="term" value="P:DNA-templated transcription initiation"/>
    <property type="evidence" value="ECO:0007669"/>
    <property type="project" value="InterPro"/>
</dbReference>
<dbReference type="InterPro" id="IPR039425">
    <property type="entry name" value="RNA_pol_sigma-70-like"/>
</dbReference>
<dbReference type="Gene3D" id="1.10.10.10">
    <property type="entry name" value="Winged helix-like DNA-binding domain superfamily/Winged helix DNA-binding domain"/>
    <property type="match status" value="1"/>
</dbReference>
<evidence type="ECO:0000313" key="7">
    <source>
        <dbReference type="EMBL" id="MBD3932353.1"/>
    </source>
</evidence>
<dbReference type="InterPro" id="IPR036388">
    <property type="entry name" value="WH-like_DNA-bd_sf"/>
</dbReference>
<proteinExistence type="inferred from homology"/>
<feature type="compositionally biased region" description="Pro residues" evidence="6">
    <location>
        <begin position="64"/>
        <end position="77"/>
    </location>
</feature>
<dbReference type="AlphaFoldDB" id="A0A927IAZ4"/>
<dbReference type="InterPro" id="IPR013325">
    <property type="entry name" value="RNA_pol_sigma_r2"/>
</dbReference>
<evidence type="ECO:0000256" key="4">
    <source>
        <dbReference type="ARBA" id="ARBA00023125"/>
    </source>
</evidence>
<evidence type="ECO:0000256" key="6">
    <source>
        <dbReference type="SAM" id="MobiDB-lite"/>
    </source>
</evidence>
<feature type="region of interest" description="Disordered" evidence="6">
    <location>
        <begin position="1"/>
        <end position="134"/>
    </location>
</feature>
<dbReference type="RefSeq" id="WP_191209651.1">
    <property type="nucleotide sequence ID" value="NZ_BAABKL010000008.1"/>
</dbReference>
<evidence type="ECO:0000256" key="2">
    <source>
        <dbReference type="ARBA" id="ARBA00023015"/>
    </source>
</evidence>
<dbReference type="SUPFAM" id="SSF88659">
    <property type="entry name" value="Sigma3 and sigma4 domains of RNA polymerase sigma factors"/>
    <property type="match status" value="1"/>
</dbReference>
<name>A0A927IAZ4_9ACTN</name>
<gene>
    <name evidence="7" type="ORF">IF129_12415</name>
</gene>
<evidence type="ECO:0000256" key="1">
    <source>
        <dbReference type="ARBA" id="ARBA00010641"/>
    </source>
</evidence>
<dbReference type="PANTHER" id="PTHR43133">
    <property type="entry name" value="RNA POLYMERASE ECF-TYPE SIGMA FACTO"/>
    <property type="match status" value="1"/>
</dbReference>
<organism evidence="7 8">
    <name type="scientific">Streptomyces chumphonensis</name>
    <dbReference type="NCBI Taxonomy" id="1214925"/>
    <lineage>
        <taxon>Bacteria</taxon>
        <taxon>Bacillati</taxon>
        <taxon>Actinomycetota</taxon>
        <taxon>Actinomycetes</taxon>
        <taxon>Kitasatosporales</taxon>
        <taxon>Streptomycetaceae</taxon>
        <taxon>Streptomyces</taxon>
    </lineage>
</organism>
<feature type="compositionally biased region" description="Low complexity" evidence="6">
    <location>
        <begin position="29"/>
        <end position="63"/>
    </location>
</feature>
<dbReference type="EMBL" id="JACXYU010000005">
    <property type="protein sequence ID" value="MBD3932353.1"/>
    <property type="molecule type" value="Genomic_DNA"/>
</dbReference>
<feature type="compositionally biased region" description="Basic residues" evidence="6">
    <location>
        <begin position="1"/>
        <end position="28"/>
    </location>
</feature>
<keyword evidence="8" id="KW-1185">Reference proteome</keyword>